<dbReference type="EMBL" id="BARS01006271">
    <property type="protein sequence ID" value="GAF67497.1"/>
    <property type="molecule type" value="Genomic_DNA"/>
</dbReference>
<name>X0RUT9_9ZZZZ</name>
<feature type="non-terminal residue" evidence="1">
    <location>
        <position position="1"/>
    </location>
</feature>
<reference evidence="1" key="1">
    <citation type="journal article" date="2014" name="Front. Microbiol.">
        <title>High frequency of phylogenetically diverse reductive dehalogenase-homologous genes in deep subseafloor sedimentary metagenomes.</title>
        <authorList>
            <person name="Kawai M."/>
            <person name="Futagami T."/>
            <person name="Toyoda A."/>
            <person name="Takaki Y."/>
            <person name="Nishi S."/>
            <person name="Hori S."/>
            <person name="Arai W."/>
            <person name="Tsubouchi T."/>
            <person name="Morono Y."/>
            <person name="Uchiyama I."/>
            <person name="Ito T."/>
            <person name="Fujiyama A."/>
            <person name="Inagaki F."/>
            <person name="Takami H."/>
        </authorList>
    </citation>
    <scope>NUCLEOTIDE SEQUENCE</scope>
    <source>
        <strain evidence="1">Expedition CK06-06</strain>
    </source>
</reference>
<proteinExistence type="predicted"/>
<sequence>NIHLGLLKHHAVYVYLRSLPTDTTRNLSNVRVRCTVGDEPYPSWVDDDAATARLKVSERYEIGSQGKKTILYKYGLGGATTQ</sequence>
<comment type="caution">
    <text evidence="1">The sequence shown here is derived from an EMBL/GenBank/DDBJ whole genome shotgun (WGS) entry which is preliminary data.</text>
</comment>
<gene>
    <name evidence="1" type="ORF">S01H1_12246</name>
</gene>
<organism evidence="1">
    <name type="scientific">marine sediment metagenome</name>
    <dbReference type="NCBI Taxonomy" id="412755"/>
    <lineage>
        <taxon>unclassified sequences</taxon>
        <taxon>metagenomes</taxon>
        <taxon>ecological metagenomes</taxon>
    </lineage>
</organism>
<accession>X0RUT9</accession>
<dbReference type="AlphaFoldDB" id="X0RUT9"/>
<evidence type="ECO:0000313" key="1">
    <source>
        <dbReference type="EMBL" id="GAF67497.1"/>
    </source>
</evidence>
<protein>
    <submittedName>
        <fullName evidence="1">Uncharacterized protein</fullName>
    </submittedName>
</protein>